<proteinExistence type="predicted"/>
<dbReference type="GO" id="GO:0032760">
    <property type="term" value="P:positive regulation of tumor necrosis factor production"/>
    <property type="evidence" value="ECO:0007669"/>
    <property type="project" value="TreeGrafter"/>
</dbReference>
<dbReference type="SMART" id="SM00255">
    <property type="entry name" value="TIR"/>
    <property type="match status" value="1"/>
</dbReference>
<protein>
    <submittedName>
        <fullName evidence="4">Toll/interleukin-1 receptor domain-containing adapter protein isoform X1</fullName>
    </submittedName>
</protein>
<evidence type="ECO:0000313" key="3">
    <source>
        <dbReference type="Proteomes" id="UP000515159"/>
    </source>
</evidence>
<dbReference type="GO" id="GO:0005737">
    <property type="term" value="C:cytoplasm"/>
    <property type="evidence" value="ECO:0007669"/>
    <property type="project" value="TreeGrafter"/>
</dbReference>
<dbReference type="PANTHER" id="PTHR22662">
    <property type="entry name" value="TIRAP"/>
    <property type="match status" value="1"/>
</dbReference>
<dbReference type="FunCoup" id="A0A6P8QXE8">
    <property type="interactions" value="209"/>
</dbReference>
<dbReference type="InterPro" id="IPR035897">
    <property type="entry name" value="Toll_tir_struct_dom_sf"/>
</dbReference>
<evidence type="ECO:0000313" key="4">
    <source>
        <dbReference type="RefSeq" id="XP_033802074.1"/>
    </source>
</evidence>
<dbReference type="AlphaFoldDB" id="A0A6P8QXE8"/>
<feature type="compositionally biased region" description="Basic and acidic residues" evidence="1">
    <location>
        <begin position="232"/>
        <end position="242"/>
    </location>
</feature>
<reference evidence="4" key="1">
    <citation type="submission" date="2025-08" db="UniProtKB">
        <authorList>
            <consortium name="RefSeq"/>
        </authorList>
    </citation>
    <scope>IDENTIFICATION</scope>
</reference>
<accession>A0A6P8QXE8</accession>
<dbReference type="CTD" id="114609"/>
<feature type="compositionally biased region" description="Low complexity" evidence="1">
    <location>
        <begin position="216"/>
        <end position="231"/>
    </location>
</feature>
<dbReference type="Pfam" id="PF13676">
    <property type="entry name" value="TIR_2"/>
    <property type="match status" value="1"/>
</dbReference>
<dbReference type="OrthoDB" id="9424455at2759"/>
<feature type="compositionally biased region" description="Basic and acidic residues" evidence="1">
    <location>
        <begin position="260"/>
        <end position="272"/>
    </location>
</feature>
<dbReference type="PANTHER" id="PTHR22662:SF0">
    <property type="entry name" value="TOLL_INTERLEUKIN-1 RECEPTOR DOMAIN-CONTAINING ADAPTER PROTEIN"/>
    <property type="match status" value="1"/>
</dbReference>
<dbReference type="GO" id="GO:0034142">
    <property type="term" value="P:toll-like receptor 4 signaling pathway"/>
    <property type="evidence" value="ECO:0007669"/>
    <property type="project" value="TreeGrafter"/>
</dbReference>
<dbReference type="PROSITE" id="PS50104">
    <property type="entry name" value="TIR"/>
    <property type="match status" value="1"/>
</dbReference>
<dbReference type="GO" id="GO:0005886">
    <property type="term" value="C:plasma membrane"/>
    <property type="evidence" value="ECO:0007669"/>
    <property type="project" value="TreeGrafter"/>
</dbReference>
<name>A0A6P8QXE8_GEOSA</name>
<dbReference type="InterPro" id="IPR000157">
    <property type="entry name" value="TIR_dom"/>
</dbReference>
<keyword evidence="4" id="KW-0675">Receptor</keyword>
<evidence type="ECO:0000256" key="1">
    <source>
        <dbReference type="SAM" id="MobiDB-lite"/>
    </source>
</evidence>
<evidence type="ECO:0000259" key="2">
    <source>
        <dbReference type="PROSITE" id="PS50104"/>
    </source>
</evidence>
<dbReference type="SUPFAM" id="SSF52200">
    <property type="entry name" value="Toll/Interleukin receptor TIR domain"/>
    <property type="match status" value="1"/>
</dbReference>
<dbReference type="Proteomes" id="UP000515159">
    <property type="component" value="Chromosome 5"/>
</dbReference>
<gene>
    <name evidence="4" type="primary">TIRAP</name>
</gene>
<feature type="region of interest" description="Disordered" evidence="1">
    <location>
        <begin position="212"/>
        <end position="272"/>
    </location>
</feature>
<organism evidence="3 4">
    <name type="scientific">Geotrypetes seraphini</name>
    <name type="common">Gaboon caecilian</name>
    <name type="synonym">Caecilia seraphini</name>
    <dbReference type="NCBI Taxonomy" id="260995"/>
    <lineage>
        <taxon>Eukaryota</taxon>
        <taxon>Metazoa</taxon>
        <taxon>Chordata</taxon>
        <taxon>Craniata</taxon>
        <taxon>Vertebrata</taxon>
        <taxon>Euteleostomi</taxon>
        <taxon>Amphibia</taxon>
        <taxon>Gymnophiona</taxon>
        <taxon>Geotrypetes</taxon>
    </lineage>
</organism>
<dbReference type="GO" id="GO:0035663">
    <property type="term" value="F:Toll-like receptor 2 binding"/>
    <property type="evidence" value="ECO:0007669"/>
    <property type="project" value="TreeGrafter"/>
</dbReference>
<feature type="compositionally biased region" description="Low complexity" evidence="1">
    <location>
        <begin position="250"/>
        <end position="259"/>
    </location>
</feature>
<dbReference type="InterPro" id="IPR017279">
    <property type="entry name" value="Tol-interleuk_rcpt_adapt_Tirap"/>
</dbReference>
<dbReference type="GeneID" id="117361185"/>
<dbReference type="GO" id="GO:0035662">
    <property type="term" value="F:Toll-like receptor 4 binding"/>
    <property type="evidence" value="ECO:0007669"/>
    <property type="project" value="TreeGrafter"/>
</dbReference>
<sequence length="272" mass="30969">MIMFVFWFQRMIQKCKKKPIPVASGPVQSRTVCSAGVPQESNMSPLPSSQTAMIKSIECSDHARWFKQYDVCICHSQQDIHYVMQLVSYLEQQPQKFRCFLQLRDAALGAAIPTELCQAVKNSHCWVMLITQNFLQDPWCKYQMHQALAEAPITNGRTIPVVKDLDRACYPDELRFMYYIKATLDRESDFQQIKRAILLYLQNLDSNDTFISGNDSNLNSESTSHPSSESPHNNDIHTDISDKNLSTENTSSSDTQIDISDSHQSSERSDSG</sequence>
<keyword evidence="3" id="KW-1185">Reference proteome</keyword>
<feature type="domain" description="TIR" evidence="2">
    <location>
        <begin position="67"/>
        <end position="197"/>
    </location>
</feature>
<dbReference type="InParanoid" id="A0A6P8QXE8"/>
<dbReference type="GO" id="GO:2000343">
    <property type="term" value="P:positive regulation of chemokine (C-X-C motif) ligand 2 production"/>
    <property type="evidence" value="ECO:0007669"/>
    <property type="project" value="TreeGrafter"/>
</dbReference>
<dbReference type="GO" id="GO:0043123">
    <property type="term" value="P:positive regulation of canonical NF-kappaB signal transduction"/>
    <property type="evidence" value="ECO:0007669"/>
    <property type="project" value="TreeGrafter"/>
</dbReference>
<dbReference type="RefSeq" id="XP_033802074.1">
    <property type="nucleotide sequence ID" value="XM_033946183.1"/>
</dbReference>
<dbReference type="Gene3D" id="3.40.50.10140">
    <property type="entry name" value="Toll/interleukin-1 receptor homology (TIR) domain"/>
    <property type="match status" value="1"/>
</dbReference>
<dbReference type="KEGG" id="gsh:117361185"/>